<dbReference type="AlphaFoldDB" id="A0A383ADE0"/>
<dbReference type="Gene3D" id="3.90.1580.10">
    <property type="entry name" value="paralog of FGE (formylglycine-generating enzyme)"/>
    <property type="match status" value="1"/>
</dbReference>
<sequence>FMMGSSKDDIEWVVRTFHSASREWYQDETPAQEIHLDNYYIDGAEVTNSKYKKYMMATGKPAPKFWDNPRFNMANQPVVGVNFQEAEEYCLWAGKRLPNEAEWEKAARGRDSRKFPWGNDPDPTRANVKGLKDQHRYTSLVGNYPDSKSPYGIVDMAGNVWEWTSGWYLPYPNSKHTNEMFGQTLKVIRGGSWNSNMDLARTAIRGKALPEQRQNYLGFRCVTQP</sequence>
<dbReference type="InterPro" id="IPR005532">
    <property type="entry name" value="SUMF_dom"/>
</dbReference>
<evidence type="ECO:0000313" key="2">
    <source>
        <dbReference type="EMBL" id="SVE05896.1"/>
    </source>
</evidence>
<dbReference type="PANTHER" id="PTHR23150">
    <property type="entry name" value="SULFATASE MODIFYING FACTOR 1, 2"/>
    <property type="match status" value="1"/>
</dbReference>
<dbReference type="SUPFAM" id="SSF56436">
    <property type="entry name" value="C-type lectin-like"/>
    <property type="match status" value="1"/>
</dbReference>
<evidence type="ECO:0000259" key="1">
    <source>
        <dbReference type="Pfam" id="PF03781"/>
    </source>
</evidence>
<name>A0A383ADE0_9ZZZZ</name>
<dbReference type="InterPro" id="IPR051043">
    <property type="entry name" value="Sulfatase_Mod_Factor_Kinase"/>
</dbReference>
<dbReference type="GO" id="GO:0120147">
    <property type="term" value="F:formylglycine-generating oxidase activity"/>
    <property type="evidence" value="ECO:0007669"/>
    <property type="project" value="TreeGrafter"/>
</dbReference>
<feature type="non-terminal residue" evidence="2">
    <location>
        <position position="1"/>
    </location>
</feature>
<organism evidence="2">
    <name type="scientific">marine metagenome</name>
    <dbReference type="NCBI Taxonomy" id="408172"/>
    <lineage>
        <taxon>unclassified sequences</taxon>
        <taxon>metagenomes</taxon>
        <taxon>ecological metagenomes</taxon>
    </lineage>
</organism>
<reference evidence="2" key="1">
    <citation type="submission" date="2018-05" db="EMBL/GenBank/DDBJ databases">
        <authorList>
            <person name="Lanie J.A."/>
            <person name="Ng W.-L."/>
            <person name="Kazmierczak K.M."/>
            <person name="Andrzejewski T.M."/>
            <person name="Davidsen T.M."/>
            <person name="Wayne K.J."/>
            <person name="Tettelin H."/>
            <person name="Glass J.I."/>
            <person name="Rusch D."/>
            <person name="Podicherti R."/>
            <person name="Tsui H.-C.T."/>
            <person name="Winkler M.E."/>
        </authorList>
    </citation>
    <scope>NUCLEOTIDE SEQUENCE</scope>
</reference>
<dbReference type="PANTHER" id="PTHR23150:SF19">
    <property type="entry name" value="FORMYLGLYCINE-GENERATING ENZYME"/>
    <property type="match status" value="1"/>
</dbReference>
<feature type="domain" description="Sulfatase-modifying factor enzyme-like" evidence="1">
    <location>
        <begin position="20"/>
        <end position="222"/>
    </location>
</feature>
<protein>
    <recommendedName>
        <fullName evidence="1">Sulfatase-modifying factor enzyme-like domain-containing protein</fullName>
    </recommendedName>
</protein>
<dbReference type="InterPro" id="IPR016187">
    <property type="entry name" value="CTDL_fold"/>
</dbReference>
<accession>A0A383ADE0</accession>
<dbReference type="Pfam" id="PF03781">
    <property type="entry name" value="FGE-sulfatase"/>
    <property type="match status" value="1"/>
</dbReference>
<proteinExistence type="predicted"/>
<dbReference type="InterPro" id="IPR042095">
    <property type="entry name" value="SUMF_sf"/>
</dbReference>
<gene>
    <name evidence="2" type="ORF">METZ01_LOCUS458750</name>
</gene>
<dbReference type="EMBL" id="UINC01191313">
    <property type="protein sequence ID" value="SVE05896.1"/>
    <property type="molecule type" value="Genomic_DNA"/>
</dbReference>